<dbReference type="EMBL" id="JAHEPS010000003">
    <property type="protein sequence ID" value="MBT1444869.1"/>
    <property type="molecule type" value="Genomic_DNA"/>
</dbReference>
<organism evidence="1 2">
    <name type="scientific">Shewanella jiangmenensis</name>
    <dbReference type="NCBI Taxonomy" id="2837387"/>
    <lineage>
        <taxon>Bacteria</taxon>
        <taxon>Pseudomonadati</taxon>
        <taxon>Pseudomonadota</taxon>
        <taxon>Gammaproteobacteria</taxon>
        <taxon>Alteromonadales</taxon>
        <taxon>Shewanellaceae</taxon>
        <taxon>Shewanella</taxon>
    </lineage>
</organism>
<evidence type="ECO:0000313" key="1">
    <source>
        <dbReference type="EMBL" id="MBT1444869.1"/>
    </source>
</evidence>
<reference evidence="1 2" key="1">
    <citation type="submission" date="2021-05" db="EMBL/GenBank/DDBJ databases">
        <title>Shewanella sp. JM162201.</title>
        <authorList>
            <person name="Xu S."/>
            <person name="Li A."/>
        </authorList>
    </citation>
    <scope>NUCLEOTIDE SEQUENCE [LARGE SCALE GENOMIC DNA]</scope>
    <source>
        <strain evidence="1 2">JM162201</strain>
    </source>
</reference>
<protein>
    <recommendedName>
        <fullName evidence="3">Phage P1-related protein</fullName>
    </recommendedName>
</protein>
<dbReference type="Proteomes" id="UP001195903">
    <property type="component" value="Unassembled WGS sequence"/>
</dbReference>
<proteinExistence type="predicted"/>
<accession>A0ABS5V341</accession>
<dbReference type="RefSeq" id="WP_214507065.1">
    <property type="nucleotide sequence ID" value="NZ_JAHEPS010000003.1"/>
</dbReference>
<evidence type="ECO:0000313" key="2">
    <source>
        <dbReference type="Proteomes" id="UP001195903"/>
    </source>
</evidence>
<evidence type="ECO:0008006" key="3">
    <source>
        <dbReference type="Google" id="ProtNLM"/>
    </source>
</evidence>
<comment type="caution">
    <text evidence="1">The sequence shown here is derived from an EMBL/GenBank/DDBJ whole genome shotgun (WGS) entry which is preliminary data.</text>
</comment>
<sequence>MQPLWLPALLLLEDYNGNWQRYFDAVYAAFEQDFVHSKPEFRGKRLGLKRHPEYDGKSATFWHMMSTGEDEAERVPDMRRCERIRWPKPVIGNSTDPVLKVWAEPKGNQRRIFIFLEEEGYLVILDDRGEYILPWTAYFIEYEHQRRKYNKRWQRYGAI</sequence>
<keyword evidence="2" id="KW-1185">Reference proteome</keyword>
<name>A0ABS5V341_9GAMM</name>
<gene>
    <name evidence="1" type="ORF">KJI95_10075</name>
</gene>